<gene>
    <name evidence="2" type="ORF">CALMAC_LOCUS20506</name>
</gene>
<name>A0A653DUM6_CALMS</name>
<evidence type="ECO:0000256" key="1">
    <source>
        <dbReference type="SAM" id="MobiDB-lite"/>
    </source>
</evidence>
<proteinExistence type="predicted"/>
<feature type="compositionally biased region" description="Basic residues" evidence="1">
    <location>
        <begin position="449"/>
        <end position="460"/>
    </location>
</feature>
<protein>
    <submittedName>
        <fullName evidence="2">Uncharacterized protein</fullName>
    </submittedName>
</protein>
<feature type="region of interest" description="Disordered" evidence="1">
    <location>
        <begin position="421"/>
        <end position="471"/>
    </location>
</feature>
<feature type="compositionally biased region" description="Basic and acidic residues" evidence="1">
    <location>
        <begin position="315"/>
        <end position="331"/>
    </location>
</feature>
<sequence length="664" mass="75550">MIKNTAGQSSPQYSIENYNEKVDELYRPYLIHPTTYVILTEQILTLMPPERNVILVMNEYAIRDINPTHPDTPDSPTHVIIFCIRFIAADVCQPIGGLLIYRDENQSALLAECLKAYINDLWKLGLYVMATVSPPFETFKKMFSHLVQVEDFDSYSGALSYSVAPIKEIVHVYDIQFLLVKLQSLLREGDIRFEEKCLDDTRVYRASWSDVKVLSSYSVEYRMLDEYMKQTREVSRRVHVFTHQVYQQLSEAEAKGLLLTEASGTVVLLNCVRSFAKIIEMDEVDVRKLLKMNDWDGLIEILHTMTFQKSKNRTCTKEKKPSSRIDESDPAARRKLDFSDSGYVCDKLAESLEEKLSVDCEKDSIKKTKSKRSKKKIPVSDEIPLNQSDKKLKAKEISVNNGIVLGSISAVSKCIQPQSDKTCDIDKNNNSDDSITSNDTNVRDDCEHRKRKTHRKKTKSKGSSNDSLNSFDLVINSPRQFFESMIQCNNVSPEEPIKHNGHGCESVNSLSKDAEGRLEPKGIISESSILNSKDIFSSKSDDETENCITASCDKVPNILELLSKVDVNESTNSEFKSDDTTSEILCTVYGVRRLLKLLIDRRIRVAKPDAFLIDPVDFFVMNIKRERNGMSTAHHYGHDYEFMNAELAFVTLNNIMGLYLVSKS</sequence>
<dbReference type="Proteomes" id="UP000410492">
    <property type="component" value="Unassembled WGS sequence"/>
</dbReference>
<organism evidence="2 3">
    <name type="scientific">Callosobruchus maculatus</name>
    <name type="common">Southern cowpea weevil</name>
    <name type="synonym">Pulse bruchid</name>
    <dbReference type="NCBI Taxonomy" id="64391"/>
    <lineage>
        <taxon>Eukaryota</taxon>
        <taxon>Metazoa</taxon>
        <taxon>Ecdysozoa</taxon>
        <taxon>Arthropoda</taxon>
        <taxon>Hexapoda</taxon>
        <taxon>Insecta</taxon>
        <taxon>Pterygota</taxon>
        <taxon>Neoptera</taxon>
        <taxon>Endopterygota</taxon>
        <taxon>Coleoptera</taxon>
        <taxon>Polyphaga</taxon>
        <taxon>Cucujiformia</taxon>
        <taxon>Chrysomeloidea</taxon>
        <taxon>Chrysomelidae</taxon>
        <taxon>Bruchinae</taxon>
        <taxon>Bruchini</taxon>
        <taxon>Callosobruchus</taxon>
    </lineage>
</organism>
<evidence type="ECO:0000313" key="3">
    <source>
        <dbReference type="Proteomes" id="UP000410492"/>
    </source>
</evidence>
<feature type="compositionally biased region" description="Low complexity" evidence="1">
    <location>
        <begin position="431"/>
        <end position="440"/>
    </location>
</feature>
<evidence type="ECO:0000313" key="2">
    <source>
        <dbReference type="EMBL" id="VEN63787.1"/>
    </source>
</evidence>
<accession>A0A653DUM6</accession>
<keyword evidence="3" id="KW-1185">Reference proteome</keyword>
<dbReference type="OrthoDB" id="6723723at2759"/>
<feature type="compositionally biased region" description="Basic and acidic residues" evidence="1">
    <location>
        <begin position="421"/>
        <end position="430"/>
    </location>
</feature>
<reference evidence="2 3" key="1">
    <citation type="submission" date="2019-01" db="EMBL/GenBank/DDBJ databases">
        <authorList>
            <person name="Sayadi A."/>
        </authorList>
    </citation>
    <scope>NUCLEOTIDE SEQUENCE [LARGE SCALE GENOMIC DNA]</scope>
</reference>
<feature type="region of interest" description="Disordered" evidence="1">
    <location>
        <begin position="312"/>
        <end position="331"/>
    </location>
</feature>
<dbReference type="AlphaFoldDB" id="A0A653DUM6"/>
<dbReference type="EMBL" id="CAACVG010014840">
    <property type="protein sequence ID" value="VEN63787.1"/>
    <property type="molecule type" value="Genomic_DNA"/>
</dbReference>